<dbReference type="RefSeq" id="WP_090256743.1">
    <property type="nucleotide sequence ID" value="NZ_FOIR01000001.1"/>
</dbReference>
<keyword evidence="3" id="KW-0238">DNA-binding</keyword>
<evidence type="ECO:0000313" key="6">
    <source>
        <dbReference type="EMBL" id="SEV88087.1"/>
    </source>
</evidence>
<dbReference type="OrthoDB" id="9802448at2"/>
<evidence type="ECO:0000256" key="4">
    <source>
        <dbReference type="SAM" id="Phobius"/>
    </source>
</evidence>
<evidence type="ECO:0000259" key="5">
    <source>
        <dbReference type="SMART" id="SM00534"/>
    </source>
</evidence>
<evidence type="ECO:0000256" key="2">
    <source>
        <dbReference type="ARBA" id="ARBA00022840"/>
    </source>
</evidence>
<keyword evidence="4" id="KW-0472">Membrane</keyword>
<dbReference type="Gene3D" id="1.10.1420.10">
    <property type="match status" value="1"/>
</dbReference>
<dbReference type="InterPro" id="IPR027417">
    <property type="entry name" value="P-loop_NTPase"/>
</dbReference>
<dbReference type="SUPFAM" id="SSF48334">
    <property type="entry name" value="DNA repair protein MutS, domain III"/>
    <property type="match status" value="1"/>
</dbReference>
<dbReference type="InterPro" id="IPR000432">
    <property type="entry name" value="DNA_mismatch_repair_MutS_C"/>
</dbReference>
<feature type="transmembrane region" description="Helical" evidence="4">
    <location>
        <begin position="53"/>
        <end position="71"/>
    </location>
</feature>
<dbReference type="PANTHER" id="PTHR11361">
    <property type="entry name" value="DNA MISMATCH REPAIR PROTEIN MUTS FAMILY MEMBER"/>
    <property type="match status" value="1"/>
</dbReference>
<dbReference type="STRING" id="1267423.SAMN05216290_0427"/>
<evidence type="ECO:0000256" key="1">
    <source>
        <dbReference type="ARBA" id="ARBA00022741"/>
    </source>
</evidence>
<protein>
    <submittedName>
        <fullName evidence="6">MutS domain III</fullName>
    </submittedName>
</protein>
<feature type="transmembrane region" description="Helical" evidence="4">
    <location>
        <begin position="238"/>
        <end position="255"/>
    </location>
</feature>
<organism evidence="6 7">
    <name type="scientific">Roseivirga pacifica</name>
    <dbReference type="NCBI Taxonomy" id="1267423"/>
    <lineage>
        <taxon>Bacteria</taxon>
        <taxon>Pseudomonadati</taxon>
        <taxon>Bacteroidota</taxon>
        <taxon>Cytophagia</taxon>
        <taxon>Cytophagales</taxon>
        <taxon>Roseivirgaceae</taxon>
        <taxon>Roseivirga</taxon>
    </lineage>
</organism>
<dbReference type="AlphaFoldDB" id="A0A1I0MIC5"/>
<dbReference type="InterPro" id="IPR045076">
    <property type="entry name" value="MutS"/>
</dbReference>
<keyword evidence="2" id="KW-0067">ATP-binding</keyword>
<name>A0A1I0MIC5_9BACT</name>
<reference evidence="7" key="1">
    <citation type="submission" date="2016-10" db="EMBL/GenBank/DDBJ databases">
        <authorList>
            <person name="Varghese N."/>
            <person name="Submissions S."/>
        </authorList>
    </citation>
    <scope>NUCLEOTIDE SEQUENCE [LARGE SCALE GENOMIC DNA]</scope>
    <source>
        <strain evidence="7">CGMCC 1.12402</strain>
    </source>
</reference>
<dbReference type="SUPFAM" id="SSF52540">
    <property type="entry name" value="P-loop containing nucleoside triphosphate hydrolases"/>
    <property type="match status" value="1"/>
</dbReference>
<dbReference type="GO" id="GO:0005829">
    <property type="term" value="C:cytosol"/>
    <property type="evidence" value="ECO:0007669"/>
    <property type="project" value="TreeGrafter"/>
</dbReference>
<dbReference type="SMART" id="SM00534">
    <property type="entry name" value="MUTSac"/>
    <property type="match status" value="1"/>
</dbReference>
<keyword evidence="1" id="KW-0547">Nucleotide-binding</keyword>
<dbReference type="GeneID" id="99985189"/>
<feature type="transmembrane region" description="Helical" evidence="4">
    <location>
        <begin position="324"/>
        <end position="343"/>
    </location>
</feature>
<dbReference type="PANTHER" id="PTHR11361:SF99">
    <property type="entry name" value="DNA MISMATCH REPAIR PROTEIN"/>
    <property type="match status" value="1"/>
</dbReference>
<feature type="transmembrane region" description="Helical" evidence="4">
    <location>
        <begin position="210"/>
        <end position="232"/>
    </location>
</feature>
<sequence>MNSSNEIFEKRKSQFQSESKSLKTKSTNIAWFRVAVFVAGLIGIVWFANKGLIEAVTIVTVALLVAYVALLKHHNRVKTKLKLYEALAQVNEEELLRATNQLKALKTGDTFYDAQHPYHEDLDVFGRHSLFQLLNRSATTEGEALLANWLSNPAGIAMVNERQSAVKELAGLLDFRQYFEAYGKAAEKEAGSKEPFINWLQQEERLKGKIAYQILLAVVPLSILSTIVLAYMGTVQTGLPILLCFVSIGILGTVFNRIMEITKQTENGYKSLQSLKEHLVLVEQQQFKSQSLQNLRHQLIAEERKASKTLSELKFILDSMQNRANFLYAIFDMILLLDVFWLLKILKWKQDNRIDITAWYATIAQFDALNSLAGFAYANPSFAYPELVDQPFYIETKEMGHPLIDGKKRVSNDFLFKGKGGICLITGSNMSGKSTFLRTLGVNVILAQIGAPVCATQMKLGPTDVFTSMRTKDELEESVSSFYAELKRLKKLLAYINSEKPTLFMIDEVLKGTNSEDRHKGAIALVKQLNKAHAFGLVSTHDIVLGNLTNELQGVKNYSFNSQIVADEIIFDYTLTDGICQSFNATKLMQKMGIEIPE</sequence>
<keyword evidence="7" id="KW-1185">Reference proteome</keyword>
<dbReference type="Pfam" id="PF00488">
    <property type="entry name" value="MutS_V"/>
    <property type="match status" value="1"/>
</dbReference>
<dbReference type="Gene3D" id="3.40.50.300">
    <property type="entry name" value="P-loop containing nucleotide triphosphate hydrolases"/>
    <property type="match status" value="1"/>
</dbReference>
<dbReference type="Proteomes" id="UP000199437">
    <property type="component" value="Unassembled WGS sequence"/>
</dbReference>
<dbReference type="GO" id="GO:0030983">
    <property type="term" value="F:mismatched DNA binding"/>
    <property type="evidence" value="ECO:0007669"/>
    <property type="project" value="InterPro"/>
</dbReference>
<feature type="transmembrane region" description="Helical" evidence="4">
    <location>
        <begin position="30"/>
        <end position="47"/>
    </location>
</feature>
<proteinExistence type="predicted"/>
<feature type="domain" description="DNA mismatch repair proteins mutS family" evidence="5">
    <location>
        <begin position="420"/>
        <end position="598"/>
    </location>
</feature>
<gene>
    <name evidence="6" type="ORF">SAMN05216290_0427</name>
</gene>
<dbReference type="GO" id="GO:0006298">
    <property type="term" value="P:mismatch repair"/>
    <property type="evidence" value="ECO:0007669"/>
    <property type="project" value="InterPro"/>
</dbReference>
<evidence type="ECO:0000313" key="7">
    <source>
        <dbReference type="Proteomes" id="UP000199437"/>
    </source>
</evidence>
<keyword evidence="4" id="KW-1133">Transmembrane helix</keyword>
<dbReference type="GO" id="GO:0005524">
    <property type="term" value="F:ATP binding"/>
    <property type="evidence" value="ECO:0007669"/>
    <property type="project" value="UniProtKB-KW"/>
</dbReference>
<accession>A0A1I0MIC5</accession>
<keyword evidence="4" id="KW-0812">Transmembrane</keyword>
<dbReference type="InterPro" id="IPR036187">
    <property type="entry name" value="DNA_mismatch_repair_MutS_sf"/>
</dbReference>
<dbReference type="GO" id="GO:0140664">
    <property type="term" value="F:ATP-dependent DNA damage sensor activity"/>
    <property type="evidence" value="ECO:0007669"/>
    <property type="project" value="InterPro"/>
</dbReference>
<evidence type="ECO:0000256" key="3">
    <source>
        <dbReference type="ARBA" id="ARBA00023125"/>
    </source>
</evidence>
<dbReference type="EMBL" id="FOIR01000001">
    <property type="protein sequence ID" value="SEV88087.1"/>
    <property type="molecule type" value="Genomic_DNA"/>
</dbReference>